<dbReference type="Proteomes" id="UP000027265">
    <property type="component" value="Unassembled WGS sequence"/>
</dbReference>
<dbReference type="PROSITE" id="PS00086">
    <property type="entry name" value="CYTOCHROME_P450"/>
    <property type="match status" value="1"/>
</dbReference>
<comment type="similarity">
    <text evidence="3 10">Belongs to the cytochrome P450 family.</text>
</comment>
<dbReference type="InterPro" id="IPR017972">
    <property type="entry name" value="Cyt_P450_CS"/>
</dbReference>
<dbReference type="InParanoid" id="A0A067PST3"/>
<evidence type="ECO:0000256" key="4">
    <source>
        <dbReference type="ARBA" id="ARBA00022617"/>
    </source>
</evidence>
<evidence type="ECO:0000313" key="11">
    <source>
        <dbReference type="EMBL" id="KDQ57809.1"/>
    </source>
</evidence>
<gene>
    <name evidence="11" type="ORF">JAAARDRAFT_276111</name>
</gene>
<dbReference type="AlphaFoldDB" id="A0A067PST3"/>
<organism evidence="11 12">
    <name type="scientific">Jaapia argillacea MUCL 33604</name>
    <dbReference type="NCBI Taxonomy" id="933084"/>
    <lineage>
        <taxon>Eukaryota</taxon>
        <taxon>Fungi</taxon>
        <taxon>Dikarya</taxon>
        <taxon>Basidiomycota</taxon>
        <taxon>Agaricomycotina</taxon>
        <taxon>Agaricomycetes</taxon>
        <taxon>Agaricomycetidae</taxon>
        <taxon>Jaapiales</taxon>
        <taxon>Jaapiaceae</taxon>
        <taxon>Jaapia</taxon>
    </lineage>
</organism>
<evidence type="ECO:0000313" key="12">
    <source>
        <dbReference type="Proteomes" id="UP000027265"/>
    </source>
</evidence>
<evidence type="ECO:0000256" key="7">
    <source>
        <dbReference type="ARBA" id="ARBA00023004"/>
    </source>
</evidence>
<keyword evidence="5 9" id="KW-0479">Metal-binding</keyword>
<dbReference type="STRING" id="933084.A0A067PST3"/>
<dbReference type="GO" id="GO:0016705">
    <property type="term" value="F:oxidoreductase activity, acting on paired donors, with incorporation or reduction of molecular oxygen"/>
    <property type="evidence" value="ECO:0007669"/>
    <property type="project" value="InterPro"/>
</dbReference>
<comment type="pathway">
    <text evidence="2">Secondary metabolite biosynthesis.</text>
</comment>
<keyword evidence="6 10" id="KW-0560">Oxidoreductase</keyword>
<protein>
    <recommendedName>
        <fullName evidence="13">Cytochrome P450</fullName>
    </recommendedName>
</protein>
<dbReference type="PRINTS" id="PR00385">
    <property type="entry name" value="P450"/>
</dbReference>
<sequence>MTMASFIGLFDALALLLVVLLLKVLLSRRARPPLPPGPKGYPLIGNLRDMPSGHAWKTFAAWGEKHHSDILSVTTFGKSLIILNSSNVAFELLDKRSTIYSDRPTLVMGGELLGWNTGLPLSRYKNPPGRFRRLRRMFHGVIGTKPLTEKFLGIEEKWNRLFLRKLLERPSEFTEHIRWMVGSIILEITYGYPVKEPVDPIVELIDKALHQFLTATAPGAFLVDIVPALRYVPAWFPGASWKRKVTSWAKTRSDALNVPFNYVKDHMAAGTAPPSLVSNLLEGSDENTEQEFDIMCAATSMHGAGSDTTVAAINTFILAMTLNPAVQAAAQAELDRVVGPVRLPTASDRKDLVYLEAVIKESLRWGPVLPLGLPHRVTDDDVYEGYFIPKDCTVIANIWQMLHDPAVYSNPHVFNPDRFLGAHPEADPSSLYFGFGRRICPGIHLAELTIFTTCATMLYLFDITKTVDRVTGQTISVAAEFTGGLVSRPKPFACDIQSRSKRSESLIRSVV</sequence>
<reference evidence="12" key="1">
    <citation type="journal article" date="2014" name="Proc. Natl. Acad. Sci. U.S.A.">
        <title>Extensive sampling of basidiomycete genomes demonstrates inadequacy of the white-rot/brown-rot paradigm for wood decay fungi.</title>
        <authorList>
            <person name="Riley R."/>
            <person name="Salamov A.A."/>
            <person name="Brown D.W."/>
            <person name="Nagy L.G."/>
            <person name="Floudas D."/>
            <person name="Held B.W."/>
            <person name="Levasseur A."/>
            <person name="Lombard V."/>
            <person name="Morin E."/>
            <person name="Otillar R."/>
            <person name="Lindquist E.A."/>
            <person name="Sun H."/>
            <person name="LaButti K.M."/>
            <person name="Schmutz J."/>
            <person name="Jabbour D."/>
            <person name="Luo H."/>
            <person name="Baker S.E."/>
            <person name="Pisabarro A.G."/>
            <person name="Walton J.D."/>
            <person name="Blanchette R.A."/>
            <person name="Henrissat B."/>
            <person name="Martin F."/>
            <person name="Cullen D."/>
            <person name="Hibbett D.S."/>
            <person name="Grigoriev I.V."/>
        </authorList>
    </citation>
    <scope>NUCLEOTIDE SEQUENCE [LARGE SCALE GENOMIC DNA]</scope>
    <source>
        <strain evidence="12">MUCL 33604</strain>
    </source>
</reference>
<dbReference type="GO" id="GO:0020037">
    <property type="term" value="F:heme binding"/>
    <property type="evidence" value="ECO:0007669"/>
    <property type="project" value="InterPro"/>
</dbReference>
<dbReference type="InterPro" id="IPR002401">
    <property type="entry name" value="Cyt_P450_E_grp-I"/>
</dbReference>
<dbReference type="PANTHER" id="PTHR46300">
    <property type="entry name" value="P450, PUTATIVE (EUROFUNG)-RELATED-RELATED"/>
    <property type="match status" value="1"/>
</dbReference>
<evidence type="ECO:0000256" key="9">
    <source>
        <dbReference type="PIRSR" id="PIRSR602401-1"/>
    </source>
</evidence>
<dbReference type="OrthoDB" id="2789670at2759"/>
<name>A0A067PST3_9AGAM</name>
<evidence type="ECO:0000256" key="6">
    <source>
        <dbReference type="ARBA" id="ARBA00023002"/>
    </source>
</evidence>
<feature type="binding site" description="axial binding residue" evidence="9">
    <location>
        <position position="440"/>
    </location>
    <ligand>
        <name>heme</name>
        <dbReference type="ChEBI" id="CHEBI:30413"/>
    </ligand>
    <ligandPart>
        <name>Fe</name>
        <dbReference type="ChEBI" id="CHEBI:18248"/>
    </ligandPart>
</feature>
<comment type="cofactor">
    <cofactor evidence="1 9">
        <name>heme</name>
        <dbReference type="ChEBI" id="CHEBI:30413"/>
    </cofactor>
</comment>
<keyword evidence="8 10" id="KW-0503">Monooxygenase</keyword>
<dbReference type="EMBL" id="KL197719">
    <property type="protein sequence ID" value="KDQ57809.1"/>
    <property type="molecule type" value="Genomic_DNA"/>
</dbReference>
<dbReference type="GO" id="GO:0005506">
    <property type="term" value="F:iron ion binding"/>
    <property type="evidence" value="ECO:0007669"/>
    <property type="project" value="InterPro"/>
</dbReference>
<accession>A0A067PST3</accession>
<evidence type="ECO:0000256" key="8">
    <source>
        <dbReference type="ARBA" id="ARBA00023033"/>
    </source>
</evidence>
<dbReference type="Pfam" id="PF00067">
    <property type="entry name" value="p450"/>
    <property type="match status" value="1"/>
</dbReference>
<dbReference type="HOGENOM" id="CLU_001570_2_3_1"/>
<dbReference type="GO" id="GO:0004497">
    <property type="term" value="F:monooxygenase activity"/>
    <property type="evidence" value="ECO:0007669"/>
    <property type="project" value="UniProtKB-KW"/>
</dbReference>
<evidence type="ECO:0000256" key="5">
    <source>
        <dbReference type="ARBA" id="ARBA00022723"/>
    </source>
</evidence>
<dbReference type="PANTHER" id="PTHR46300:SF7">
    <property type="entry name" value="P450, PUTATIVE (EUROFUNG)-RELATED"/>
    <property type="match status" value="1"/>
</dbReference>
<keyword evidence="12" id="KW-1185">Reference proteome</keyword>
<evidence type="ECO:0000256" key="10">
    <source>
        <dbReference type="RuleBase" id="RU000461"/>
    </source>
</evidence>
<proteinExistence type="inferred from homology"/>
<dbReference type="Gene3D" id="1.10.630.10">
    <property type="entry name" value="Cytochrome P450"/>
    <property type="match status" value="1"/>
</dbReference>
<keyword evidence="7 9" id="KW-0408">Iron</keyword>
<dbReference type="SUPFAM" id="SSF48264">
    <property type="entry name" value="Cytochrome P450"/>
    <property type="match status" value="1"/>
</dbReference>
<dbReference type="InterPro" id="IPR001128">
    <property type="entry name" value="Cyt_P450"/>
</dbReference>
<evidence type="ECO:0008006" key="13">
    <source>
        <dbReference type="Google" id="ProtNLM"/>
    </source>
</evidence>
<evidence type="ECO:0000256" key="3">
    <source>
        <dbReference type="ARBA" id="ARBA00010617"/>
    </source>
</evidence>
<dbReference type="InterPro" id="IPR050364">
    <property type="entry name" value="Cytochrome_P450_fung"/>
</dbReference>
<dbReference type="InterPro" id="IPR036396">
    <property type="entry name" value="Cyt_P450_sf"/>
</dbReference>
<evidence type="ECO:0000256" key="2">
    <source>
        <dbReference type="ARBA" id="ARBA00005179"/>
    </source>
</evidence>
<dbReference type="PRINTS" id="PR00463">
    <property type="entry name" value="EP450I"/>
</dbReference>
<dbReference type="CDD" id="cd11065">
    <property type="entry name" value="CYP64-like"/>
    <property type="match status" value="1"/>
</dbReference>
<keyword evidence="4 9" id="KW-0349">Heme</keyword>
<evidence type="ECO:0000256" key="1">
    <source>
        <dbReference type="ARBA" id="ARBA00001971"/>
    </source>
</evidence>